<evidence type="ECO:0000313" key="20">
    <source>
        <dbReference type="Proteomes" id="UP001278766"/>
    </source>
</evidence>
<keyword evidence="8 17" id="KW-0732">Signal</keyword>
<evidence type="ECO:0000256" key="11">
    <source>
        <dbReference type="ARBA" id="ARBA00023157"/>
    </source>
</evidence>
<feature type="transmembrane region" description="Helical" evidence="16">
    <location>
        <begin position="136"/>
        <end position="157"/>
    </location>
</feature>
<keyword evidence="7 16" id="KW-0812">Transmembrane</keyword>
<feature type="transmembrane region" description="Helical" evidence="16">
    <location>
        <begin position="343"/>
        <end position="363"/>
    </location>
</feature>
<comment type="caution">
    <text evidence="19">The sequence shown here is derived from an EMBL/GenBank/DDBJ whole genome shotgun (WGS) entry which is preliminary data.</text>
</comment>
<evidence type="ECO:0000259" key="18">
    <source>
        <dbReference type="PROSITE" id="PS52012"/>
    </source>
</evidence>
<keyword evidence="9 16" id="KW-1133">Transmembrane helix</keyword>
<dbReference type="EMBL" id="JAUEPN010000002">
    <property type="protein sequence ID" value="KAK3298689.1"/>
    <property type="molecule type" value="Genomic_DNA"/>
</dbReference>
<evidence type="ECO:0000256" key="1">
    <source>
        <dbReference type="ARBA" id="ARBA00004141"/>
    </source>
</evidence>
<comment type="similarity">
    <text evidence="13">Belongs to the SAT4 family.</text>
</comment>
<dbReference type="Pfam" id="PF20684">
    <property type="entry name" value="Fung_rhodopsin"/>
    <property type="match status" value="1"/>
</dbReference>
<dbReference type="PANTHER" id="PTHR33048">
    <property type="entry name" value="PTH11-LIKE INTEGRAL MEMBRANE PROTEIN (AFU_ORTHOLOGUE AFUA_5G11245)"/>
    <property type="match status" value="1"/>
</dbReference>
<evidence type="ECO:0000313" key="19">
    <source>
        <dbReference type="EMBL" id="KAK3298689.1"/>
    </source>
</evidence>
<evidence type="ECO:0000256" key="9">
    <source>
        <dbReference type="ARBA" id="ARBA00022989"/>
    </source>
</evidence>
<dbReference type="PROSITE" id="PS52012">
    <property type="entry name" value="CFEM"/>
    <property type="match status" value="1"/>
</dbReference>
<evidence type="ECO:0000256" key="16">
    <source>
        <dbReference type="SAM" id="Phobius"/>
    </source>
</evidence>
<dbReference type="PANTHER" id="PTHR33048:SF143">
    <property type="entry name" value="EXTRACELLULAR MEMBRANE PROTEIN CFEM DOMAIN-CONTAINING PROTEIN-RELATED"/>
    <property type="match status" value="1"/>
</dbReference>
<dbReference type="InterPro" id="IPR008427">
    <property type="entry name" value="Extracellular_membr_CFEM_dom"/>
</dbReference>
<gene>
    <name evidence="19" type="ORF">B0H64DRAFT_371144</name>
</gene>
<evidence type="ECO:0000256" key="6">
    <source>
        <dbReference type="ARBA" id="ARBA00022622"/>
    </source>
</evidence>
<evidence type="ECO:0000256" key="7">
    <source>
        <dbReference type="ARBA" id="ARBA00022692"/>
    </source>
</evidence>
<feature type="transmembrane region" description="Helical" evidence="16">
    <location>
        <begin position="297"/>
        <end position="323"/>
    </location>
</feature>
<keyword evidence="6" id="KW-0325">Glycoprotein</keyword>
<feature type="transmembrane region" description="Helical" evidence="16">
    <location>
        <begin position="535"/>
        <end position="560"/>
    </location>
</feature>
<keyword evidence="12" id="KW-0449">Lipoprotein</keyword>
<feature type="chain" id="PRO_5042242719" description="CFEM domain-containing protein" evidence="17">
    <location>
        <begin position="22"/>
        <end position="667"/>
    </location>
</feature>
<comment type="similarity">
    <text evidence="4">Belongs to the RBT5 family.</text>
</comment>
<keyword evidence="10 16" id="KW-0472">Membrane</keyword>
<dbReference type="RefSeq" id="XP_062662203.1">
    <property type="nucleotide sequence ID" value="XM_062802133.1"/>
</dbReference>
<sequence length="667" mass="69842">MRVILGLVVGLLAAVVPLVSAQDDTAAALQALPKCAADCLVENVLQSDCAKDPTPACVCTNGPLQREITLCVAANCTLKQALEAKNATSTACGVPVRDRALAYDMTSIVLASISCSIVLLRVGFKVFVTRSMSSDDYVVALLVAFAIPSIVIIHVGLSPNGVGRDIWTLTPDHITSFLFYFYIMAMLYFAQVMLVKLSMLLFYLRIFPSPTVRRLLWGTVIFNILFGVIFFFVAIFQCAPISYFWNGWDGEHEGMCLNKNAIAWANAAISIALDFWMLAIPLAQLKALNLHWKKKIGVALMFVVGTFVTVVSIIRLHALVTFAKSSNATWDNFPVSLWSTVEINVGIMCTCMPTLRLLLVRLFPALGGSTSRGYGYGNAGGGGYYSGGKSGGGGYGGKSNSRKSGIVGGGGAGGGAGGLQSGRHRPLGNLTSTSHNRDLDLDELEGDGGGRDGARSSVPGSTASVDSVAAAKPMGIVRHQTFAVQYDDDDEASLVEMTGLEQGERRNGLPFANGHQDLEDEVVVRSDQDLVVSPAVAVTVAIAIAVALTSSATSLVVGFTGVNVTGTVPAVAIAVTPASSAATLVMRLTGLKTTGTIPAVTVTLASASASLMVRCTGLDLGAVAAAPASTSVSTSISTSISTSVASLVRLYSNVSTSTEKGMYCSRR</sequence>
<feature type="transmembrane region" description="Helical" evidence="16">
    <location>
        <begin position="177"/>
        <end position="203"/>
    </location>
</feature>
<keyword evidence="5" id="KW-0964">Secreted</keyword>
<evidence type="ECO:0000256" key="2">
    <source>
        <dbReference type="ARBA" id="ARBA00004589"/>
    </source>
</evidence>
<comment type="caution">
    <text evidence="14">Lacks conserved residue(s) required for the propagation of feature annotation.</text>
</comment>
<evidence type="ECO:0000256" key="17">
    <source>
        <dbReference type="SAM" id="SignalP"/>
    </source>
</evidence>
<dbReference type="InterPro" id="IPR052337">
    <property type="entry name" value="SAT4-like"/>
</dbReference>
<evidence type="ECO:0000256" key="3">
    <source>
        <dbReference type="ARBA" id="ARBA00004613"/>
    </source>
</evidence>
<dbReference type="GO" id="GO:0005576">
    <property type="term" value="C:extracellular region"/>
    <property type="evidence" value="ECO:0007669"/>
    <property type="project" value="UniProtKB-SubCell"/>
</dbReference>
<feature type="transmembrane region" description="Helical" evidence="16">
    <location>
        <begin position="105"/>
        <end position="124"/>
    </location>
</feature>
<dbReference type="Pfam" id="PF05730">
    <property type="entry name" value="CFEM"/>
    <property type="match status" value="1"/>
</dbReference>
<accession>A0AAE0HLF1</accession>
<comment type="subcellular location">
    <subcellularLocation>
        <location evidence="2">Membrane</location>
        <topology evidence="2">Lipid-anchor</topology>
        <topology evidence="2">GPI-anchor</topology>
    </subcellularLocation>
    <subcellularLocation>
        <location evidence="1">Membrane</location>
        <topology evidence="1">Multi-pass membrane protein</topology>
    </subcellularLocation>
    <subcellularLocation>
        <location evidence="3">Secreted</location>
    </subcellularLocation>
</comment>
<evidence type="ECO:0000256" key="5">
    <source>
        <dbReference type="ARBA" id="ARBA00022525"/>
    </source>
</evidence>
<dbReference type="AlphaFoldDB" id="A0AAE0HLF1"/>
<dbReference type="InterPro" id="IPR049326">
    <property type="entry name" value="Rhodopsin_dom_fungi"/>
</dbReference>
<evidence type="ECO:0000256" key="10">
    <source>
        <dbReference type="ARBA" id="ARBA00023136"/>
    </source>
</evidence>
<evidence type="ECO:0000256" key="14">
    <source>
        <dbReference type="PROSITE-ProRule" id="PRU01356"/>
    </source>
</evidence>
<feature type="domain" description="CFEM" evidence="18">
    <location>
        <begin position="7"/>
        <end position="116"/>
    </location>
</feature>
<evidence type="ECO:0000256" key="8">
    <source>
        <dbReference type="ARBA" id="ARBA00022729"/>
    </source>
</evidence>
<keyword evidence="11 14" id="KW-1015">Disulfide bond</keyword>
<evidence type="ECO:0000256" key="15">
    <source>
        <dbReference type="SAM" id="MobiDB-lite"/>
    </source>
</evidence>
<feature type="transmembrane region" description="Helical" evidence="16">
    <location>
        <begin position="263"/>
        <end position="285"/>
    </location>
</feature>
<keyword evidence="20" id="KW-1185">Reference proteome</keyword>
<evidence type="ECO:0000256" key="13">
    <source>
        <dbReference type="ARBA" id="ARBA00038359"/>
    </source>
</evidence>
<dbReference type="Proteomes" id="UP001278766">
    <property type="component" value="Unassembled WGS sequence"/>
</dbReference>
<keyword evidence="6" id="KW-0336">GPI-anchor</keyword>
<feature type="disulfide bond" evidence="14">
    <location>
        <begin position="59"/>
        <end position="92"/>
    </location>
</feature>
<evidence type="ECO:0000256" key="12">
    <source>
        <dbReference type="ARBA" id="ARBA00023288"/>
    </source>
</evidence>
<reference evidence="19" key="1">
    <citation type="journal article" date="2023" name="Mol. Phylogenet. Evol.">
        <title>Genome-scale phylogeny and comparative genomics of the fungal order Sordariales.</title>
        <authorList>
            <person name="Hensen N."/>
            <person name="Bonometti L."/>
            <person name="Westerberg I."/>
            <person name="Brannstrom I.O."/>
            <person name="Guillou S."/>
            <person name="Cros-Aarteil S."/>
            <person name="Calhoun S."/>
            <person name="Haridas S."/>
            <person name="Kuo A."/>
            <person name="Mondo S."/>
            <person name="Pangilinan J."/>
            <person name="Riley R."/>
            <person name="LaButti K."/>
            <person name="Andreopoulos B."/>
            <person name="Lipzen A."/>
            <person name="Chen C."/>
            <person name="Yan M."/>
            <person name="Daum C."/>
            <person name="Ng V."/>
            <person name="Clum A."/>
            <person name="Steindorff A."/>
            <person name="Ohm R.A."/>
            <person name="Martin F."/>
            <person name="Silar P."/>
            <person name="Natvig D.O."/>
            <person name="Lalanne C."/>
            <person name="Gautier V."/>
            <person name="Ament-Velasquez S.L."/>
            <person name="Kruys A."/>
            <person name="Hutchinson M.I."/>
            <person name="Powell A.J."/>
            <person name="Barry K."/>
            <person name="Miller A.N."/>
            <person name="Grigoriev I.V."/>
            <person name="Debuchy R."/>
            <person name="Gladieux P."/>
            <person name="Hiltunen Thoren M."/>
            <person name="Johannesson H."/>
        </authorList>
    </citation>
    <scope>NUCLEOTIDE SEQUENCE</scope>
    <source>
        <strain evidence="19">CBS 168.71</strain>
    </source>
</reference>
<name>A0AAE0HLF1_9PEZI</name>
<feature type="signal peptide" evidence="17">
    <location>
        <begin position="1"/>
        <end position="21"/>
    </location>
</feature>
<evidence type="ECO:0000256" key="4">
    <source>
        <dbReference type="ARBA" id="ARBA00010031"/>
    </source>
</evidence>
<proteinExistence type="inferred from homology"/>
<feature type="transmembrane region" description="Helical" evidence="16">
    <location>
        <begin position="566"/>
        <end position="586"/>
    </location>
</feature>
<reference evidence="19" key="2">
    <citation type="submission" date="2023-06" db="EMBL/GenBank/DDBJ databases">
        <authorList>
            <consortium name="Lawrence Berkeley National Laboratory"/>
            <person name="Haridas S."/>
            <person name="Hensen N."/>
            <person name="Bonometti L."/>
            <person name="Westerberg I."/>
            <person name="Brannstrom I.O."/>
            <person name="Guillou S."/>
            <person name="Cros-Aarteil S."/>
            <person name="Calhoun S."/>
            <person name="Kuo A."/>
            <person name="Mondo S."/>
            <person name="Pangilinan J."/>
            <person name="Riley R."/>
            <person name="Labutti K."/>
            <person name="Andreopoulos B."/>
            <person name="Lipzen A."/>
            <person name="Chen C."/>
            <person name="Yanf M."/>
            <person name="Daum C."/>
            <person name="Ng V."/>
            <person name="Clum A."/>
            <person name="Steindorff A."/>
            <person name="Ohm R."/>
            <person name="Martin F."/>
            <person name="Silar P."/>
            <person name="Natvig D."/>
            <person name="Lalanne C."/>
            <person name="Gautier V."/>
            <person name="Ament-Velasquez S.L."/>
            <person name="Kruys A."/>
            <person name="Hutchinson M.I."/>
            <person name="Powell A.J."/>
            <person name="Barry K."/>
            <person name="Miller A.N."/>
            <person name="Grigoriev I.V."/>
            <person name="Debuchy R."/>
            <person name="Gladieux P."/>
            <person name="Thoren M.H."/>
            <person name="Johannesson H."/>
        </authorList>
    </citation>
    <scope>NUCLEOTIDE SEQUENCE</scope>
    <source>
        <strain evidence="19">CBS 168.71</strain>
    </source>
</reference>
<feature type="compositionally biased region" description="Gly residues" evidence="15">
    <location>
        <begin position="406"/>
        <end position="420"/>
    </location>
</feature>
<dbReference type="GeneID" id="87839081"/>
<feature type="region of interest" description="Disordered" evidence="15">
    <location>
        <begin position="406"/>
        <end position="466"/>
    </location>
</feature>
<feature type="transmembrane region" description="Helical" evidence="16">
    <location>
        <begin position="215"/>
        <end position="243"/>
    </location>
</feature>
<organism evidence="19 20">
    <name type="scientific">Chaetomium fimeti</name>
    <dbReference type="NCBI Taxonomy" id="1854472"/>
    <lineage>
        <taxon>Eukaryota</taxon>
        <taxon>Fungi</taxon>
        <taxon>Dikarya</taxon>
        <taxon>Ascomycota</taxon>
        <taxon>Pezizomycotina</taxon>
        <taxon>Sordariomycetes</taxon>
        <taxon>Sordariomycetidae</taxon>
        <taxon>Sordariales</taxon>
        <taxon>Chaetomiaceae</taxon>
        <taxon>Chaetomium</taxon>
    </lineage>
</organism>
<protein>
    <recommendedName>
        <fullName evidence="18">CFEM domain-containing protein</fullName>
    </recommendedName>
</protein>
<dbReference type="GO" id="GO:0098552">
    <property type="term" value="C:side of membrane"/>
    <property type="evidence" value="ECO:0007669"/>
    <property type="project" value="UniProtKB-KW"/>
</dbReference>